<dbReference type="OrthoDB" id="6508866at2759"/>
<evidence type="ECO:0000313" key="1">
    <source>
        <dbReference type="EMBL" id="GBM18819.1"/>
    </source>
</evidence>
<name>A0A4Y2DRN2_ARAVE</name>
<gene>
    <name evidence="1" type="ORF">AVEN_203097_1</name>
</gene>
<organism evidence="1 2">
    <name type="scientific">Araneus ventricosus</name>
    <name type="common">Orbweaver spider</name>
    <name type="synonym">Epeira ventricosa</name>
    <dbReference type="NCBI Taxonomy" id="182803"/>
    <lineage>
        <taxon>Eukaryota</taxon>
        <taxon>Metazoa</taxon>
        <taxon>Ecdysozoa</taxon>
        <taxon>Arthropoda</taxon>
        <taxon>Chelicerata</taxon>
        <taxon>Arachnida</taxon>
        <taxon>Araneae</taxon>
        <taxon>Araneomorphae</taxon>
        <taxon>Entelegynae</taxon>
        <taxon>Araneoidea</taxon>
        <taxon>Araneidae</taxon>
        <taxon>Araneus</taxon>
    </lineage>
</organism>
<comment type="caution">
    <text evidence="1">The sequence shown here is derived from an EMBL/GenBank/DDBJ whole genome shotgun (WGS) entry which is preliminary data.</text>
</comment>
<dbReference type="PANTHER" id="PTHR33198:SF19">
    <property type="entry name" value="CCHC-TYPE DOMAIN-CONTAINING PROTEIN"/>
    <property type="match status" value="1"/>
</dbReference>
<sequence>MNVHGIPPPEAMKLAGNVVEKWNFFKVNWKNYSVVTELNEKDEKIKAALLFIIGRDTIRIHQHLDISPEERKDSSVIIEALSKYFKPAINVIYERSILNAAVQEDDESIEQYICRLRKLTSTCNYQNMLEELIRDRFLLSIQDLNNNKQLISDSKLTLQKAVDICKINESAN</sequence>
<dbReference type="Proteomes" id="UP000499080">
    <property type="component" value="Unassembled WGS sequence"/>
</dbReference>
<reference evidence="1 2" key="1">
    <citation type="journal article" date="2019" name="Sci. Rep.">
        <title>Orb-weaving spider Araneus ventricosus genome elucidates the spidroin gene catalogue.</title>
        <authorList>
            <person name="Kono N."/>
            <person name="Nakamura H."/>
            <person name="Ohtoshi R."/>
            <person name="Moran D.A.P."/>
            <person name="Shinohara A."/>
            <person name="Yoshida Y."/>
            <person name="Fujiwara M."/>
            <person name="Mori M."/>
            <person name="Tomita M."/>
            <person name="Arakawa K."/>
        </authorList>
    </citation>
    <scope>NUCLEOTIDE SEQUENCE [LARGE SCALE GENOMIC DNA]</scope>
</reference>
<evidence type="ECO:0008006" key="3">
    <source>
        <dbReference type="Google" id="ProtNLM"/>
    </source>
</evidence>
<evidence type="ECO:0000313" key="2">
    <source>
        <dbReference type="Proteomes" id="UP000499080"/>
    </source>
</evidence>
<dbReference type="EMBL" id="BGPR01000412">
    <property type="protein sequence ID" value="GBM18819.1"/>
    <property type="molecule type" value="Genomic_DNA"/>
</dbReference>
<dbReference type="PANTHER" id="PTHR33198">
    <property type="entry name" value="ANK_REP_REGION DOMAIN-CONTAINING PROTEIN-RELATED"/>
    <property type="match status" value="1"/>
</dbReference>
<protein>
    <recommendedName>
        <fullName evidence="3">Retrotransposon gag domain-containing protein</fullName>
    </recommendedName>
</protein>
<keyword evidence="2" id="KW-1185">Reference proteome</keyword>
<dbReference type="AlphaFoldDB" id="A0A4Y2DRN2"/>
<proteinExistence type="predicted"/>
<accession>A0A4Y2DRN2</accession>